<gene>
    <name evidence="2" type="ORF">IPO85_10380</name>
</gene>
<keyword evidence="1" id="KW-0732">Signal</keyword>
<sequence>MKFNLIIFLSFFILSKNIAQTFTPIEFENYTPLWTRISTTNKLPLNVQGYEIEQGYGNAPLVIHKNKLYNVYNIVNQYYDGYYLEAINLTDGKLLWEDSYIGFQRNTRKVGLLPCIKDNIIELPIFAEYELPDFPLFPIWIHAKAEKNSYDLNSGVKIDSTSNILRDPLAKELGTYYSFVQNKVRSHLYTEGSNYRYLINKSLFNSITLEGLIQYESLTLSPSGLILDSIGLDITTKYPVSLNHLINLEDQSLFSFSISESGQDSTYLNQAYYHIFTRDLKILEQGDLSDKITSIIWL</sequence>
<feature type="chain" id="PRO_5038932937" evidence="1">
    <location>
        <begin position="20"/>
        <end position="298"/>
    </location>
</feature>
<proteinExistence type="predicted"/>
<evidence type="ECO:0000313" key="3">
    <source>
        <dbReference type="Proteomes" id="UP000808349"/>
    </source>
</evidence>
<reference evidence="2 3" key="1">
    <citation type="submission" date="2020-10" db="EMBL/GenBank/DDBJ databases">
        <title>Connecting structure to function with the recovery of over 1000 high-quality activated sludge metagenome-assembled genomes encoding full-length rRNA genes using long-read sequencing.</title>
        <authorList>
            <person name="Singleton C.M."/>
            <person name="Petriglieri F."/>
            <person name="Kristensen J.M."/>
            <person name="Kirkegaard R.H."/>
            <person name="Michaelsen T.Y."/>
            <person name="Andersen M.H."/>
            <person name="Karst S.M."/>
            <person name="Dueholm M.S."/>
            <person name="Nielsen P.H."/>
            <person name="Albertsen M."/>
        </authorList>
    </citation>
    <scope>NUCLEOTIDE SEQUENCE [LARGE SCALE GENOMIC DNA]</scope>
    <source>
        <strain evidence="2">Ribe_18-Q3-R11-54_BAT3C.373</strain>
    </source>
</reference>
<dbReference type="EMBL" id="JADKFW010000005">
    <property type="protein sequence ID" value="MBK9717904.1"/>
    <property type="molecule type" value="Genomic_DNA"/>
</dbReference>
<organism evidence="2 3">
    <name type="scientific">Candidatus Defluviibacterium haderslevense</name>
    <dbReference type="NCBI Taxonomy" id="2981993"/>
    <lineage>
        <taxon>Bacteria</taxon>
        <taxon>Pseudomonadati</taxon>
        <taxon>Bacteroidota</taxon>
        <taxon>Saprospiria</taxon>
        <taxon>Saprospirales</taxon>
        <taxon>Saprospiraceae</taxon>
        <taxon>Candidatus Defluviibacterium</taxon>
    </lineage>
</organism>
<name>A0A9D7SAY0_9BACT</name>
<comment type="caution">
    <text evidence="2">The sequence shown here is derived from an EMBL/GenBank/DDBJ whole genome shotgun (WGS) entry which is preliminary data.</text>
</comment>
<protein>
    <submittedName>
        <fullName evidence="2">Uncharacterized protein</fullName>
    </submittedName>
</protein>
<feature type="signal peptide" evidence="1">
    <location>
        <begin position="1"/>
        <end position="19"/>
    </location>
</feature>
<dbReference type="Proteomes" id="UP000808349">
    <property type="component" value="Unassembled WGS sequence"/>
</dbReference>
<dbReference type="AlphaFoldDB" id="A0A9D7SAY0"/>
<accession>A0A9D7SAY0</accession>
<evidence type="ECO:0000313" key="2">
    <source>
        <dbReference type="EMBL" id="MBK9717904.1"/>
    </source>
</evidence>
<evidence type="ECO:0000256" key="1">
    <source>
        <dbReference type="SAM" id="SignalP"/>
    </source>
</evidence>